<evidence type="ECO:0000256" key="5">
    <source>
        <dbReference type="ARBA" id="ARBA00022692"/>
    </source>
</evidence>
<keyword evidence="6 11" id="KW-0378">Hydrolase</keyword>
<comment type="similarity">
    <text evidence="3 11">Belongs to the peptidase M50B family.</text>
</comment>
<evidence type="ECO:0000256" key="9">
    <source>
        <dbReference type="ARBA" id="ARBA00023049"/>
    </source>
</evidence>
<keyword evidence="10 11" id="KW-0472">Membrane</keyword>
<feature type="transmembrane region" description="Helical" evidence="11">
    <location>
        <begin position="384"/>
        <end position="416"/>
    </location>
</feature>
<dbReference type="CDD" id="cd23081">
    <property type="entry name" value="cpPDZ_EcRseP-like"/>
    <property type="match status" value="1"/>
</dbReference>
<dbReference type="Pfam" id="PF02163">
    <property type="entry name" value="Peptidase_M50"/>
    <property type="match status" value="1"/>
</dbReference>
<evidence type="ECO:0000256" key="1">
    <source>
        <dbReference type="ARBA" id="ARBA00001947"/>
    </source>
</evidence>
<evidence type="ECO:0000259" key="12">
    <source>
        <dbReference type="PROSITE" id="PS50106"/>
    </source>
</evidence>
<organism evidence="13 14">
    <name type="scientific">Spartinivicinus poritis</name>
    <dbReference type="NCBI Taxonomy" id="2994640"/>
    <lineage>
        <taxon>Bacteria</taxon>
        <taxon>Pseudomonadati</taxon>
        <taxon>Pseudomonadota</taxon>
        <taxon>Gammaproteobacteria</taxon>
        <taxon>Oceanospirillales</taxon>
        <taxon>Zooshikellaceae</taxon>
        <taxon>Spartinivicinus</taxon>
    </lineage>
</organism>
<evidence type="ECO:0000256" key="7">
    <source>
        <dbReference type="ARBA" id="ARBA00022833"/>
    </source>
</evidence>
<dbReference type="PANTHER" id="PTHR42837">
    <property type="entry name" value="REGULATOR OF SIGMA-E PROTEASE RSEP"/>
    <property type="match status" value="1"/>
</dbReference>
<keyword evidence="5 11" id="KW-0812">Transmembrane</keyword>
<dbReference type="SMART" id="SM00228">
    <property type="entry name" value="PDZ"/>
    <property type="match status" value="2"/>
</dbReference>
<dbReference type="EC" id="3.4.24.-" evidence="11"/>
<dbReference type="RefSeq" id="WP_274686767.1">
    <property type="nucleotide sequence ID" value="NZ_JAPMOU010000001.1"/>
</dbReference>
<feature type="transmembrane region" description="Helical" evidence="11">
    <location>
        <begin position="428"/>
        <end position="449"/>
    </location>
</feature>
<keyword evidence="4 13" id="KW-0645">Protease</keyword>
<evidence type="ECO:0000256" key="4">
    <source>
        <dbReference type="ARBA" id="ARBA00022670"/>
    </source>
</evidence>
<evidence type="ECO:0000256" key="3">
    <source>
        <dbReference type="ARBA" id="ARBA00007931"/>
    </source>
</evidence>
<evidence type="ECO:0000256" key="11">
    <source>
        <dbReference type="RuleBase" id="RU362031"/>
    </source>
</evidence>
<evidence type="ECO:0000256" key="8">
    <source>
        <dbReference type="ARBA" id="ARBA00022989"/>
    </source>
</evidence>
<accession>A0ABT5U4J2</accession>
<dbReference type="NCBIfam" id="NF008046">
    <property type="entry name" value="PRK10779.1"/>
    <property type="match status" value="1"/>
</dbReference>
<dbReference type="InterPro" id="IPR041489">
    <property type="entry name" value="PDZ_6"/>
</dbReference>
<keyword evidence="7 11" id="KW-0862">Zinc</keyword>
<dbReference type="InterPro" id="IPR036034">
    <property type="entry name" value="PDZ_sf"/>
</dbReference>
<gene>
    <name evidence="13" type="primary">rseP</name>
    <name evidence="13" type="ORF">ORQ98_00300</name>
</gene>
<dbReference type="PANTHER" id="PTHR42837:SF2">
    <property type="entry name" value="MEMBRANE METALLOPROTEASE ARASP2, CHLOROPLASTIC-RELATED"/>
    <property type="match status" value="1"/>
</dbReference>
<keyword evidence="8 11" id="KW-1133">Transmembrane helix</keyword>
<keyword evidence="9 11" id="KW-0482">Metalloprotease</keyword>
<dbReference type="SUPFAM" id="SSF50156">
    <property type="entry name" value="PDZ domain-like"/>
    <property type="match status" value="2"/>
</dbReference>
<dbReference type="InterPro" id="IPR008915">
    <property type="entry name" value="Peptidase_M50"/>
</dbReference>
<dbReference type="GO" id="GO:0006508">
    <property type="term" value="P:proteolysis"/>
    <property type="evidence" value="ECO:0007669"/>
    <property type="project" value="UniProtKB-KW"/>
</dbReference>
<feature type="transmembrane region" description="Helical" evidence="11">
    <location>
        <begin position="97"/>
        <end position="123"/>
    </location>
</feature>
<dbReference type="InterPro" id="IPR004387">
    <property type="entry name" value="Pept_M50_Zn"/>
</dbReference>
<comment type="subcellular location">
    <subcellularLocation>
        <location evidence="2">Membrane</location>
        <topology evidence="2">Multi-pass membrane protein</topology>
    </subcellularLocation>
</comment>
<protein>
    <recommendedName>
        <fullName evidence="11">Zinc metalloprotease</fullName>
        <ecNumber evidence="11">3.4.24.-</ecNumber>
    </recommendedName>
</protein>
<keyword evidence="14" id="KW-1185">Reference proteome</keyword>
<evidence type="ECO:0000256" key="10">
    <source>
        <dbReference type="ARBA" id="ARBA00023136"/>
    </source>
</evidence>
<evidence type="ECO:0000256" key="2">
    <source>
        <dbReference type="ARBA" id="ARBA00004141"/>
    </source>
</evidence>
<feature type="transmembrane region" description="Helical" evidence="11">
    <location>
        <begin position="6"/>
        <end position="28"/>
    </location>
</feature>
<dbReference type="NCBIfam" id="TIGR00054">
    <property type="entry name" value="RIP metalloprotease RseP"/>
    <property type="match status" value="1"/>
</dbReference>
<dbReference type="EMBL" id="JAPMOU010000001">
    <property type="protein sequence ID" value="MDE1460393.1"/>
    <property type="molecule type" value="Genomic_DNA"/>
</dbReference>
<dbReference type="PROSITE" id="PS50106">
    <property type="entry name" value="PDZ"/>
    <property type="match status" value="1"/>
</dbReference>
<evidence type="ECO:0000256" key="6">
    <source>
        <dbReference type="ARBA" id="ARBA00022801"/>
    </source>
</evidence>
<dbReference type="Proteomes" id="UP001528823">
    <property type="component" value="Unassembled WGS sequence"/>
</dbReference>
<sequence length="455" mass="50077">MEFLQSVLAFIVTLGILVTFHEYGHFWVARRCGVKVHRFSFGFGKPLISWYDRHGTEFAIAAFPLGGYVKMLDEKEGPVPPDQLQYAFNRKPVSQRIAIILAGPLANFLLAVVAFWIMLMLGFQSLVPVTGKITDNSPAQLAGIESGYEVVSVNNEPTPTWYDFNIELLRYIGDTTELNIQLKQHEVSGTQSSASITKTISITDWLSGQEQPNPVSSLGITPYAQPIPAVVDQLVPGGRAEKAGLQSGDKILAVNDQQINDWRELVEQIKNNPEKNIALRVLRKDETQIINLRPEFKQQGDEKIGFAGISPQLINTATSLIRTVKYSPVKAFFGGLDKTWSMITLTVTSIKKMVLGDVSVKNLSGPITIAKVASNSAKLGLESFLNFLALVSISLGVINLLPVPVLDGGHLLFYFVEWVKGSPVSEKAQVIGLQIGLSLVIAMMFLAFYNDLSRL</sequence>
<feature type="domain" description="PDZ" evidence="12">
    <location>
        <begin position="199"/>
        <end position="261"/>
    </location>
</feature>
<keyword evidence="11" id="KW-0479">Metal-binding</keyword>
<comment type="cofactor">
    <cofactor evidence="1 11">
        <name>Zn(2+)</name>
        <dbReference type="ChEBI" id="CHEBI:29105"/>
    </cofactor>
</comment>
<evidence type="ECO:0000313" key="13">
    <source>
        <dbReference type="EMBL" id="MDE1460393.1"/>
    </source>
</evidence>
<dbReference type="CDD" id="cd06163">
    <property type="entry name" value="S2P-M50_PDZ_RseP-like"/>
    <property type="match status" value="2"/>
</dbReference>
<reference evidence="13 14" key="1">
    <citation type="submission" date="2022-11" db="EMBL/GenBank/DDBJ databases">
        <title>Spartinivicinus poritis sp. nov., isolated from scleractinian coral Porites lutea.</title>
        <authorList>
            <person name="Zhang G."/>
            <person name="Cai L."/>
            <person name="Wei Q."/>
        </authorList>
    </citation>
    <scope>NUCLEOTIDE SEQUENCE [LARGE SCALE GENOMIC DNA]</scope>
    <source>
        <strain evidence="13 14">A2-2</strain>
    </source>
</reference>
<dbReference type="InterPro" id="IPR001478">
    <property type="entry name" value="PDZ"/>
</dbReference>
<evidence type="ECO:0000313" key="14">
    <source>
        <dbReference type="Proteomes" id="UP001528823"/>
    </source>
</evidence>
<name>A0ABT5U4J2_9GAMM</name>
<comment type="caution">
    <text evidence="13">The sequence shown here is derived from an EMBL/GenBank/DDBJ whole genome shotgun (WGS) entry which is preliminary data.</text>
</comment>
<dbReference type="Pfam" id="PF17820">
    <property type="entry name" value="PDZ_6"/>
    <property type="match status" value="1"/>
</dbReference>
<proteinExistence type="inferred from homology"/>
<dbReference type="GO" id="GO:0008233">
    <property type="term" value="F:peptidase activity"/>
    <property type="evidence" value="ECO:0007669"/>
    <property type="project" value="UniProtKB-KW"/>
</dbReference>
<dbReference type="Gene3D" id="2.30.42.10">
    <property type="match status" value="2"/>
</dbReference>